<proteinExistence type="predicted"/>
<sequence length="97" mass="11172">MDKSILTQILNEKANPGTVCRLKSSFECLEKAQHYMDSANAVPGLIGYLLPRLIKGQVHYNVQLMLYNQFDKKQFKDFIETFENVEIIPTSSCEQEQ</sequence>
<name>A0ABS8X167_9GAMM</name>
<gene>
    <name evidence="1" type="ORF">LXO92_02015</name>
</gene>
<keyword evidence="2" id="KW-1185">Reference proteome</keyword>
<dbReference type="RefSeq" id="WP_182351091.1">
    <property type="nucleotide sequence ID" value="NZ_JAJSPM010000001.1"/>
</dbReference>
<evidence type="ECO:0000313" key="2">
    <source>
        <dbReference type="Proteomes" id="UP001320170"/>
    </source>
</evidence>
<comment type="caution">
    <text evidence="1">The sequence shown here is derived from an EMBL/GenBank/DDBJ whole genome shotgun (WGS) entry which is preliminary data.</text>
</comment>
<reference evidence="1 2" key="1">
    <citation type="journal article" date="2024" name="Pathogens">
        <title>Characterization of a Novel Species of Legionella Isolated from a Healthcare Facility: Legionella resiliens sp. nov.</title>
        <authorList>
            <person name="Cristino S."/>
            <person name="Pascale M.R."/>
            <person name="Marino F."/>
            <person name="Derelitto C."/>
            <person name="Salaris S."/>
            <person name="Orsini M."/>
            <person name="Squarzoni S."/>
            <person name="Grottola A."/>
            <person name="Girolamini L."/>
        </authorList>
    </citation>
    <scope>NUCLEOTIDE SEQUENCE [LARGE SCALE GENOMIC DNA]</scope>
    <source>
        <strain evidence="1 2">8cVS16</strain>
    </source>
</reference>
<accession>A0ABS8X167</accession>
<dbReference type="Proteomes" id="UP001320170">
    <property type="component" value="Unassembled WGS sequence"/>
</dbReference>
<dbReference type="EMBL" id="JAJTND010000001">
    <property type="protein sequence ID" value="MCE3531150.1"/>
    <property type="molecule type" value="Genomic_DNA"/>
</dbReference>
<evidence type="ECO:0000313" key="1">
    <source>
        <dbReference type="EMBL" id="MCE3531150.1"/>
    </source>
</evidence>
<organism evidence="1 2">
    <name type="scientific">Legionella resiliens</name>
    <dbReference type="NCBI Taxonomy" id="2905958"/>
    <lineage>
        <taxon>Bacteria</taxon>
        <taxon>Pseudomonadati</taxon>
        <taxon>Pseudomonadota</taxon>
        <taxon>Gammaproteobacteria</taxon>
        <taxon>Legionellales</taxon>
        <taxon>Legionellaceae</taxon>
        <taxon>Legionella</taxon>
    </lineage>
</organism>
<protein>
    <submittedName>
        <fullName evidence="1">Uncharacterized protein</fullName>
    </submittedName>
</protein>